<organism evidence="2 3">
    <name type="scientific">Kaistella antarctica</name>
    <dbReference type="NCBI Taxonomy" id="266748"/>
    <lineage>
        <taxon>Bacteria</taxon>
        <taxon>Pseudomonadati</taxon>
        <taxon>Bacteroidota</taxon>
        <taxon>Flavobacteriia</taxon>
        <taxon>Flavobacteriales</taxon>
        <taxon>Weeksellaceae</taxon>
        <taxon>Chryseobacterium group</taxon>
        <taxon>Kaistella</taxon>
    </lineage>
</organism>
<gene>
    <name evidence="2" type="ORF">NCTC13489_02012</name>
</gene>
<reference evidence="2 3" key="1">
    <citation type="submission" date="2018-12" db="EMBL/GenBank/DDBJ databases">
        <authorList>
            <consortium name="Pathogen Informatics"/>
        </authorList>
    </citation>
    <scope>NUCLEOTIDE SEQUENCE [LARGE SCALE GENOMIC DNA]</scope>
    <source>
        <strain evidence="2 3">NCTC13489</strain>
    </source>
</reference>
<evidence type="ECO:0008006" key="4">
    <source>
        <dbReference type="Google" id="ProtNLM"/>
    </source>
</evidence>
<sequence length="236" mass="27102">MINQISIKVVLAILVILLSSCNTDKNTEVEKSLTLQAKDSWKYKHLKGKFYTDKYGKLFEQKVYAIAGKEETINSQIYFDSLVYINLDDTVIEKSLSEAIDIKTYAEFDEGTMYSKDINNIYYSNASSSGAFRLIVSGANPKTFKPLSDYLYGIDSKNIFYRGKKIEGLNFEKHEILYSLDTTDFFIDYIKDDKVVFYDGDTVKGADAKTFKLVAGQKWRAEDKNYKYECCGQRVE</sequence>
<dbReference type="Proteomes" id="UP000270036">
    <property type="component" value="Chromosome"/>
</dbReference>
<evidence type="ECO:0000313" key="3">
    <source>
        <dbReference type="Proteomes" id="UP000270036"/>
    </source>
</evidence>
<dbReference type="RefSeq" id="WP_074726697.1">
    <property type="nucleotide sequence ID" value="NZ_FOIX01000001.1"/>
</dbReference>
<protein>
    <recommendedName>
        <fullName evidence="4">DKNYY family protein</fullName>
    </recommendedName>
</protein>
<dbReference type="AlphaFoldDB" id="A0A3S4UZ21"/>
<evidence type="ECO:0000313" key="2">
    <source>
        <dbReference type="EMBL" id="VEI00231.1"/>
    </source>
</evidence>
<feature type="chain" id="PRO_5018524279" description="DKNYY family protein" evidence="1">
    <location>
        <begin position="25"/>
        <end position="236"/>
    </location>
</feature>
<accession>A0A3S4UZ21</accession>
<evidence type="ECO:0000256" key="1">
    <source>
        <dbReference type="SAM" id="SignalP"/>
    </source>
</evidence>
<dbReference type="KEGG" id="cant:NCTC13489_02012"/>
<proteinExistence type="predicted"/>
<dbReference type="EMBL" id="LR134441">
    <property type="protein sequence ID" value="VEI00231.1"/>
    <property type="molecule type" value="Genomic_DNA"/>
</dbReference>
<feature type="signal peptide" evidence="1">
    <location>
        <begin position="1"/>
        <end position="24"/>
    </location>
</feature>
<keyword evidence="1" id="KW-0732">Signal</keyword>
<name>A0A3S4UZ21_9FLAO</name>